<dbReference type="Gene3D" id="1.25.40.10">
    <property type="entry name" value="Tetratricopeptide repeat domain"/>
    <property type="match status" value="2"/>
</dbReference>
<dbReference type="PROSITE" id="PS51375">
    <property type="entry name" value="PPR"/>
    <property type="match status" value="2"/>
</dbReference>
<feature type="repeat" description="PPR" evidence="4">
    <location>
        <begin position="52"/>
        <end position="86"/>
    </location>
</feature>
<dbReference type="NCBIfam" id="TIGR00756">
    <property type="entry name" value="PPR"/>
    <property type="match status" value="3"/>
</dbReference>
<dbReference type="AlphaFoldDB" id="A0A0A9DBC5"/>
<dbReference type="GO" id="GO:0031930">
    <property type="term" value="P:mitochondria-nucleus signaling pathway"/>
    <property type="evidence" value="ECO:0007669"/>
    <property type="project" value="TreeGrafter"/>
</dbReference>
<accession>A0A0A9DBC5</accession>
<evidence type="ECO:0008006" key="6">
    <source>
        <dbReference type="Google" id="ProtNLM"/>
    </source>
</evidence>
<dbReference type="PANTHER" id="PTHR47936:SF1">
    <property type="entry name" value="PENTATRICOPEPTIDE REPEAT-CONTAINING PROTEIN GUN1, CHLOROPLASTIC"/>
    <property type="match status" value="1"/>
</dbReference>
<evidence type="ECO:0000313" key="5">
    <source>
        <dbReference type="EMBL" id="JAD85894.1"/>
    </source>
</evidence>
<dbReference type="Pfam" id="PF13041">
    <property type="entry name" value="PPR_2"/>
    <property type="match status" value="2"/>
</dbReference>
<evidence type="ECO:0000256" key="1">
    <source>
        <dbReference type="ARBA" id="ARBA00007626"/>
    </source>
</evidence>
<reference evidence="5" key="2">
    <citation type="journal article" date="2015" name="Data Brief">
        <title>Shoot transcriptome of the giant reed, Arundo donax.</title>
        <authorList>
            <person name="Barrero R.A."/>
            <person name="Guerrero F.D."/>
            <person name="Moolhuijzen P."/>
            <person name="Goolsby J.A."/>
            <person name="Tidwell J."/>
            <person name="Bellgard S.E."/>
            <person name="Bellgard M.I."/>
        </authorList>
    </citation>
    <scope>NUCLEOTIDE SEQUENCE</scope>
    <source>
        <tissue evidence="5">Shoot tissue taken approximately 20 cm above the soil surface</tissue>
    </source>
</reference>
<name>A0A0A9DBC5_ARUDO</name>
<dbReference type="EMBL" id="GBRH01212001">
    <property type="protein sequence ID" value="JAD85894.1"/>
    <property type="molecule type" value="Transcribed_RNA"/>
</dbReference>
<keyword evidence="2" id="KW-0677">Repeat</keyword>
<proteinExistence type="inferred from homology"/>
<sequence>MWKMILEMVRNPICVVTPTELSEVIRMLGNAKMISKAIAIFYQIKARKCQPTAQAYNSMIIMLMHEGQYEKVHELYNEMSNEGHCFPDTVTYSALISAFCKLNRRDSAIQLLNEMKENRMQPTAKIYTMPIALFFKLDDVHGALSLFEEMKYQYCRPDLFTYTELIRGLG</sequence>
<evidence type="ECO:0000256" key="2">
    <source>
        <dbReference type="ARBA" id="ARBA00022737"/>
    </source>
</evidence>
<evidence type="ECO:0000256" key="4">
    <source>
        <dbReference type="PROSITE-ProRule" id="PRU00708"/>
    </source>
</evidence>
<dbReference type="InterPro" id="IPR011990">
    <property type="entry name" value="TPR-like_helical_dom_sf"/>
</dbReference>
<comment type="similarity">
    <text evidence="1">Belongs to the PPR family. P subfamily.</text>
</comment>
<reference evidence="5" key="1">
    <citation type="submission" date="2014-09" db="EMBL/GenBank/DDBJ databases">
        <authorList>
            <person name="Magalhaes I.L.F."/>
            <person name="Oliveira U."/>
            <person name="Santos F.R."/>
            <person name="Vidigal T.H.D.A."/>
            <person name="Brescovit A.D."/>
            <person name="Santos A.J."/>
        </authorList>
    </citation>
    <scope>NUCLEOTIDE SEQUENCE</scope>
    <source>
        <tissue evidence="5">Shoot tissue taken approximately 20 cm above the soil surface</tissue>
    </source>
</reference>
<dbReference type="InterPro" id="IPR002885">
    <property type="entry name" value="PPR_rpt"/>
</dbReference>
<dbReference type="GO" id="GO:0010019">
    <property type="term" value="P:chloroplast-nucleus signaling pathway"/>
    <property type="evidence" value="ECO:0007669"/>
    <property type="project" value="TreeGrafter"/>
</dbReference>
<dbReference type="SUPFAM" id="SSF81901">
    <property type="entry name" value="HCP-like"/>
    <property type="match status" value="1"/>
</dbReference>
<dbReference type="PANTHER" id="PTHR47936">
    <property type="entry name" value="PPR_LONG DOMAIN-CONTAINING PROTEIN"/>
    <property type="match status" value="1"/>
</dbReference>
<organism evidence="5">
    <name type="scientific">Arundo donax</name>
    <name type="common">Giant reed</name>
    <name type="synonym">Donax arundinaceus</name>
    <dbReference type="NCBI Taxonomy" id="35708"/>
    <lineage>
        <taxon>Eukaryota</taxon>
        <taxon>Viridiplantae</taxon>
        <taxon>Streptophyta</taxon>
        <taxon>Embryophyta</taxon>
        <taxon>Tracheophyta</taxon>
        <taxon>Spermatophyta</taxon>
        <taxon>Magnoliopsida</taxon>
        <taxon>Liliopsida</taxon>
        <taxon>Poales</taxon>
        <taxon>Poaceae</taxon>
        <taxon>PACMAD clade</taxon>
        <taxon>Arundinoideae</taxon>
        <taxon>Arundineae</taxon>
        <taxon>Arundo</taxon>
    </lineage>
</organism>
<dbReference type="GO" id="GO:0009507">
    <property type="term" value="C:chloroplast"/>
    <property type="evidence" value="ECO:0007669"/>
    <property type="project" value="TreeGrafter"/>
</dbReference>
<evidence type="ECO:0000256" key="3">
    <source>
        <dbReference type="ARBA" id="ARBA00022946"/>
    </source>
</evidence>
<keyword evidence="3" id="KW-0809">Transit peptide</keyword>
<protein>
    <recommendedName>
        <fullName evidence="6">Pentacotripeptide-repeat region of PRORP domain-containing protein</fullName>
    </recommendedName>
</protein>
<feature type="repeat" description="PPR" evidence="4">
    <location>
        <begin position="88"/>
        <end position="122"/>
    </location>
</feature>